<evidence type="ECO:0000256" key="1">
    <source>
        <dbReference type="SAM" id="Phobius"/>
    </source>
</evidence>
<dbReference type="AlphaFoldDB" id="A0AAV6LSF9"/>
<gene>
    <name evidence="2" type="ORF">RHGRI_003094</name>
</gene>
<accession>A0AAV6LSF9</accession>
<feature type="transmembrane region" description="Helical" evidence="1">
    <location>
        <begin position="411"/>
        <end position="434"/>
    </location>
</feature>
<keyword evidence="3" id="KW-1185">Reference proteome</keyword>
<keyword evidence="1" id="KW-0812">Transmembrane</keyword>
<comment type="caution">
    <text evidence="2">The sequence shown here is derived from an EMBL/GenBank/DDBJ whole genome shotgun (WGS) entry which is preliminary data.</text>
</comment>
<keyword evidence="1" id="KW-0472">Membrane</keyword>
<dbReference type="Gene3D" id="3.40.50.300">
    <property type="entry name" value="P-loop containing nucleotide triphosphate hydrolases"/>
    <property type="match status" value="1"/>
</dbReference>
<dbReference type="EMBL" id="JACTNZ010000001">
    <property type="protein sequence ID" value="KAG5567796.1"/>
    <property type="molecule type" value="Genomic_DNA"/>
</dbReference>
<dbReference type="SUPFAM" id="SSF52540">
    <property type="entry name" value="P-loop containing nucleoside triphosphate hydrolases"/>
    <property type="match status" value="2"/>
</dbReference>
<organism evidence="2 3">
    <name type="scientific">Rhododendron griersonianum</name>
    <dbReference type="NCBI Taxonomy" id="479676"/>
    <lineage>
        <taxon>Eukaryota</taxon>
        <taxon>Viridiplantae</taxon>
        <taxon>Streptophyta</taxon>
        <taxon>Embryophyta</taxon>
        <taxon>Tracheophyta</taxon>
        <taxon>Spermatophyta</taxon>
        <taxon>Magnoliopsida</taxon>
        <taxon>eudicotyledons</taxon>
        <taxon>Gunneridae</taxon>
        <taxon>Pentapetalae</taxon>
        <taxon>asterids</taxon>
        <taxon>Ericales</taxon>
        <taxon>Ericaceae</taxon>
        <taxon>Ericoideae</taxon>
        <taxon>Rhodoreae</taxon>
        <taxon>Rhododendron</taxon>
    </lineage>
</organism>
<dbReference type="InterPro" id="IPR027417">
    <property type="entry name" value="P-loop_NTPase"/>
</dbReference>
<dbReference type="CDD" id="cd00882">
    <property type="entry name" value="Ras_like_GTPase"/>
    <property type="match status" value="1"/>
</dbReference>
<dbReference type="PANTHER" id="PTHR14241:SF33">
    <property type="entry name" value="G DOMAIN-CONTAINING PROTEIN"/>
    <property type="match status" value="1"/>
</dbReference>
<reference evidence="2" key="1">
    <citation type="submission" date="2020-08" db="EMBL/GenBank/DDBJ databases">
        <title>Plant Genome Project.</title>
        <authorList>
            <person name="Zhang R.-G."/>
        </authorList>
    </citation>
    <scope>NUCLEOTIDE SEQUENCE</scope>
    <source>
        <strain evidence="2">WSP0</strain>
        <tissue evidence="2">Leaf</tissue>
    </source>
</reference>
<sequence>MQRRWTVGFVVWEDSDGEDDGKRVVWGIDFSTKSTGCRGDGLEQQLNCLFPKTVKQSHQKQRHMKNQRLPSDKEEDYEASQMVSYCWWRSAAKFEECAKLKWEVPPDLSKVTPRLKVLREMERLALVSLEGLDDLRHKLFSYRCGDFWVPMGGFKKEEMDIPPVNTILLVGFHNSGKSSLVNLMYSVLGRSGLVPFAKTTSASGPTTMSMEEHNVLRSMRSGFCVYDTMGFDYDRVDECVEELMEWVSDGVHHKQVCLSHGNSELRKEELGVPSFRSSSKFVKRKVNCVMVVANISEIWKALKASDKNPLEDIKALFHSPALRHCNENPILILTHGDKLSTEDRIESRLRICEHLGISEATGVYDIVCLTEYGFLADESDPVTAYALTESVYRALLISDRNHLPKKNYQDWALLVLSWLMCLIGAFFALLASFFSNLGGKHIRTL</sequence>
<dbReference type="Proteomes" id="UP000823749">
    <property type="component" value="Chromosome 1"/>
</dbReference>
<evidence type="ECO:0000313" key="3">
    <source>
        <dbReference type="Proteomes" id="UP000823749"/>
    </source>
</evidence>
<keyword evidence="1" id="KW-1133">Transmembrane helix</keyword>
<name>A0AAV6LSF9_9ERIC</name>
<dbReference type="PANTHER" id="PTHR14241">
    <property type="entry name" value="INTERFERON-INDUCED PROTEIN 44"/>
    <property type="match status" value="1"/>
</dbReference>
<proteinExistence type="predicted"/>
<protein>
    <submittedName>
        <fullName evidence="2">Uncharacterized protein</fullName>
    </submittedName>
</protein>
<evidence type="ECO:0000313" key="2">
    <source>
        <dbReference type="EMBL" id="KAG5567796.1"/>
    </source>
</evidence>